<feature type="signal peptide" evidence="3">
    <location>
        <begin position="1"/>
        <end position="17"/>
    </location>
</feature>
<name>A0A9P4R9C2_9PLEO</name>
<reference evidence="5" key="1">
    <citation type="journal article" date="2020" name="Stud. Mycol.">
        <title>101 Dothideomycetes genomes: a test case for predicting lifestyles and emergence of pathogens.</title>
        <authorList>
            <person name="Haridas S."/>
            <person name="Albert R."/>
            <person name="Binder M."/>
            <person name="Bloem J."/>
            <person name="Labutti K."/>
            <person name="Salamov A."/>
            <person name="Andreopoulos B."/>
            <person name="Baker S."/>
            <person name="Barry K."/>
            <person name="Bills G."/>
            <person name="Bluhm B."/>
            <person name="Cannon C."/>
            <person name="Castanera R."/>
            <person name="Culley D."/>
            <person name="Daum C."/>
            <person name="Ezra D."/>
            <person name="Gonzalez J."/>
            <person name="Henrissat B."/>
            <person name="Kuo A."/>
            <person name="Liang C."/>
            <person name="Lipzen A."/>
            <person name="Lutzoni F."/>
            <person name="Magnuson J."/>
            <person name="Mondo S."/>
            <person name="Nolan M."/>
            <person name="Ohm R."/>
            <person name="Pangilinan J."/>
            <person name="Park H.-J."/>
            <person name="Ramirez L."/>
            <person name="Alfaro M."/>
            <person name="Sun H."/>
            <person name="Tritt A."/>
            <person name="Yoshinaga Y."/>
            <person name="Zwiers L.-H."/>
            <person name="Turgeon B."/>
            <person name="Goodwin S."/>
            <person name="Spatafora J."/>
            <person name="Crous P."/>
            <person name="Grigoriev I."/>
        </authorList>
    </citation>
    <scope>NUCLEOTIDE SEQUENCE</scope>
    <source>
        <strain evidence="5">CBS 125425</strain>
    </source>
</reference>
<dbReference type="InterPro" id="IPR029058">
    <property type="entry name" value="AB_hydrolase_fold"/>
</dbReference>
<dbReference type="InterPro" id="IPR019826">
    <property type="entry name" value="Carboxylesterase_B_AS"/>
</dbReference>
<keyword evidence="2 3" id="KW-0378">Hydrolase</keyword>
<dbReference type="AlphaFoldDB" id="A0A9P4R9C2"/>
<organism evidence="5 6">
    <name type="scientific">Polyplosphaeria fusca</name>
    <dbReference type="NCBI Taxonomy" id="682080"/>
    <lineage>
        <taxon>Eukaryota</taxon>
        <taxon>Fungi</taxon>
        <taxon>Dikarya</taxon>
        <taxon>Ascomycota</taxon>
        <taxon>Pezizomycotina</taxon>
        <taxon>Dothideomycetes</taxon>
        <taxon>Pleosporomycetidae</taxon>
        <taxon>Pleosporales</taxon>
        <taxon>Tetraplosphaeriaceae</taxon>
        <taxon>Polyplosphaeria</taxon>
    </lineage>
</organism>
<comment type="similarity">
    <text evidence="1 3">Belongs to the type-B carboxylesterase/lipase family.</text>
</comment>
<dbReference type="PROSITE" id="PS00122">
    <property type="entry name" value="CARBOXYLESTERASE_B_1"/>
    <property type="match status" value="1"/>
</dbReference>
<dbReference type="EC" id="3.1.1.-" evidence="3"/>
<protein>
    <recommendedName>
        <fullName evidence="3">Carboxylic ester hydrolase</fullName>
        <ecNumber evidence="3">3.1.1.-</ecNumber>
    </recommendedName>
</protein>
<evidence type="ECO:0000259" key="4">
    <source>
        <dbReference type="Pfam" id="PF00135"/>
    </source>
</evidence>
<keyword evidence="3" id="KW-0732">Signal</keyword>
<dbReference type="PANTHER" id="PTHR43918">
    <property type="entry name" value="ACETYLCHOLINESTERASE"/>
    <property type="match status" value="1"/>
</dbReference>
<feature type="domain" description="Carboxylesterase type B" evidence="4">
    <location>
        <begin position="373"/>
        <end position="486"/>
    </location>
</feature>
<dbReference type="OrthoDB" id="408631at2759"/>
<feature type="chain" id="PRO_5040548080" description="Carboxylic ester hydrolase" evidence="3">
    <location>
        <begin position="18"/>
        <end position="503"/>
    </location>
</feature>
<sequence>MRFTTITALGLARLAWGDSTQHADPTAQTSSGLISGQRAAAAPKVMEYLGIPFAKPPLDQLRFAPPEPFTSDSSINATSFGYSCPISSTATDLLLPRPDPRINFTAAGTQMFTILSQSGDRFSEDCLTLNIWTKAQQSEEKKAVMVYFYGGGFVIGNSDAPTYNGAHFVDQEDVVMVTINYRLNIFGYPGHPGAANLGLLDQRLAVEWVRDNIAAFGGDSSRITIFGESAGGASVDVYSYAWPSDPIVSGLIAQSGTVIPPSNASTAAALWSRAATALGCSSTSNTTAELACMRKQPASALSEVISKLPNFTPYADNRTVPTDYASRSAAGNFAKVPLLIGHNDNEASMLAIVSLLKTNTTLPDAFWHTYNLDLFFCPVARRAAVSSSHNLPVWRYRYFGDFPNLRVSADLEMGSSHGAELFVLFDNMPAGVGIPASTDEQVEFGRYMRRAWAAFARDPQGGLEREMRWPRYRPEEATLVRLGLGNRVGLNLGVPEDYDGECD</sequence>
<evidence type="ECO:0000256" key="3">
    <source>
        <dbReference type="RuleBase" id="RU361235"/>
    </source>
</evidence>
<dbReference type="InterPro" id="IPR002018">
    <property type="entry name" value="CarbesteraseB"/>
</dbReference>
<proteinExistence type="inferred from homology"/>
<evidence type="ECO:0000256" key="1">
    <source>
        <dbReference type="ARBA" id="ARBA00005964"/>
    </source>
</evidence>
<gene>
    <name evidence="5" type="ORF">EJ04DRAFT_427385</name>
</gene>
<comment type="caution">
    <text evidence="5">The sequence shown here is derived from an EMBL/GenBank/DDBJ whole genome shotgun (WGS) entry which is preliminary data.</text>
</comment>
<accession>A0A9P4R9C2</accession>
<keyword evidence="6" id="KW-1185">Reference proteome</keyword>
<dbReference type="Gene3D" id="3.40.50.1820">
    <property type="entry name" value="alpha/beta hydrolase"/>
    <property type="match status" value="1"/>
</dbReference>
<dbReference type="SUPFAM" id="SSF53474">
    <property type="entry name" value="alpha/beta-Hydrolases"/>
    <property type="match status" value="1"/>
</dbReference>
<dbReference type="PANTHER" id="PTHR43918:SF4">
    <property type="entry name" value="CARBOXYLIC ESTER HYDROLASE"/>
    <property type="match status" value="1"/>
</dbReference>
<dbReference type="EMBL" id="ML996105">
    <property type="protein sequence ID" value="KAF2739208.1"/>
    <property type="molecule type" value="Genomic_DNA"/>
</dbReference>
<dbReference type="Proteomes" id="UP000799444">
    <property type="component" value="Unassembled WGS sequence"/>
</dbReference>
<dbReference type="GO" id="GO:0052689">
    <property type="term" value="F:carboxylic ester hydrolase activity"/>
    <property type="evidence" value="ECO:0007669"/>
    <property type="project" value="TreeGrafter"/>
</dbReference>
<feature type="domain" description="Carboxylesterase type B" evidence="4">
    <location>
        <begin position="24"/>
        <end position="357"/>
    </location>
</feature>
<dbReference type="Pfam" id="PF00135">
    <property type="entry name" value="COesterase"/>
    <property type="match status" value="2"/>
</dbReference>
<dbReference type="InterPro" id="IPR050654">
    <property type="entry name" value="AChE-related_enzymes"/>
</dbReference>
<evidence type="ECO:0000313" key="5">
    <source>
        <dbReference type="EMBL" id="KAF2739208.1"/>
    </source>
</evidence>
<evidence type="ECO:0000313" key="6">
    <source>
        <dbReference type="Proteomes" id="UP000799444"/>
    </source>
</evidence>
<evidence type="ECO:0000256" key="2">
    <source>
        <dbReference type="ARBA" id="ARBA00022801"/>
    </source>
</evidence>